<accession>A0A9X2PTJ9</accession>
<feature type="transmembrane region" description="Helical" evidence="7">
    <location>
        <begin position="321"/>
        <end position="342"/>
    </location>
</feature>
<feature type="transmembrane region" description="Helical" evidence="7">
    <location>
        <begin position="264"/>
        <end position="286"/>
    </location>
</feature>
<dbReference type="PANTHER" id="PTHR10590">
    <property type="entry name" value="SODIUM/NUCLEOSIDE COTRANSPORTER"/>
    <property type="match status" value="1"/>
</dbReference>
<feature type="transmembrane region" description="Helical" evidence="7">
    <location>
        <begin position="6"/>
        <end position="24"/>
    </location>
</feature>
<reference evidence="11" key="1">
    <citation type="submission" date="2022-08" db="EMBL/GenBank/DDBJ databases">
        <title>Genomic Encyclopedia of Type Strains, Phase V (KMG-V): Genome sequencing to study the core and pangenomes of soil and plant-associated prokaryotes.</title>
        <authorList>
            <person name="Whitman W."/>
        </authorList>
    </citation>
    <scope>NUCLEOTIDE SEQUENCE</scope>
    <source>
        <strain evidence="11">SP2017</strain>
        <strain evidence="12">SP3012</strain>
        <strain evidence="13">SP3026</strain>
    </source>
</reference>
<evidence type="ECO:0000256" key="2">
    <source>
        <dbReference type="ARBA" id="ARBA00009033"/>
    </source>
</evidence>
<dbReference type="PANTHER" id="PTHR10590:SF4">
    <property type="entry name" value="SOLUTE CARRIER FAMILY 28 MEMBER 3"/>
    <property type="match status" value="1"/>
</dbReference>
<comment type="caution">
    <text evidence="11">The sequence shown here is derived from an EMBL/GenBank/DDBJ whole genome shotgun (WGS) entry which is preliminary data.</text>
</comment>
<keyword evidence="5 7" id="KW-1133">Transmembrane helix</keyword>
<feature type="transmembrane region" description="Helical" evidence="7">
    <location>
        <begin position="414"/>
        <end position="435"/>
    </location>
</feature>
<feature type="transmembrane region" description="Helical" evidence="7">
    <location>
        <begin position="380"/>
        <end position="402"/>
    </location>
</feature>
<feature type="transmembrane region" description="Helical" evidence="7">
    <location>
        <begin position="31"/>
        <end position="51"/>
    </location>
</feature>
<dbReference type="EMBL" id="JANUBF010000003">
    <property type="protein sequence ID" value="MCS4035533.1"/>
    <property type="molecule type" value="Genomic_DNA"/>
</dbReference>
<dbReference type="EMBL" id="JANUBL010000003">
    <property type="protein sequence ID" value="MCS4121696.1"/>
    <property type="molecule type" value="Genomic_DNA"/>
</dbReference>
<dbReference type="InterPro" id="IPR011642">
    <property type="entry name" value="Gate_dom"/>
</dbReference>
<dbReference type="Proteomes" id="UP001155040">
    <property type="component" value="Unassembled WGS sequence"/>
</dbReference>
<dbReference type="Pfam" id="PF01773">
    <property type="entry name" value="Nucleos_tra2_N"/>
    <property type="match status" value="1"/>
</dbReference>
<evidence type="ECO:0000256" key="1">
    <source>
        <dbReference type="ARBA" id="ARBA00004651"/>
    </source>
</evidence>
<keyword evidence="3" id="KW-1003">Cell membrane</keyword>
<evidence type="ECO:0000256" key="5">
    <source>
        <dbReference type="ARBA" id="ARBA00022989"/>
    </source>
</evidence>
<evidence type="ECO:0000313" key="14">
    <source>
        <dbReference type="Proteomes" id="UP001155010"/>
    </source>
</evidence>
<evidence type="ECO:0000256" key="3">
    <source>
        <dbReference type="ARBA" id="ARBA00022475"/>
    </source>
</evidence>
<organism evidence="11 14">
    <name type="scientific">Salinibacter ruber</name>
    <dbReference type="NCBI Taxonomy" id="146919"/>
    <lineage>
        <taxon>Bacteria</taxon>
        <taxon>Pseudomonadati</taxon>
        <taxon>Rhodothermota</taxon>
        <taxon>Rhodothermia</taxon>
        <taxon>Rhodothermales</taxon>
        <taxon>Salinibacteraceae</taxon>
        <taxon>Salinibacter</taxon>
    </lineage>
</organism>
<dbReference type="GeneID" id="83727454"/>
<keyword evidence="6 7" id="KW-0472">Membrane</keyword>
<dbReference type="InterPro" id="IPR008276">
    <property type="entry name" value="C_nuclsd_transpt"/>
</dbReference>
<dbReference type="AlphaFoldDB" id="A0A9X2PTJ9"/>
<feature type="domain" description="Concentrative nucleoside transporter C-terminal" evidence="9">
    <location>
        <begin position="207"/>
        <end position="432"/>
    </location>
</feature>
<evidence type="ECO:0000313" key="11">
    <source>
        <dbReference type="EMBL" id="MCS3950990.1"/>
    </source>
</evidence>
<evidence type="ECO:0000313" key="13">
    <source>
        <dbReference type="EMBL" id="MCS4121696.1"/>
    </source>
</evidence>
<evidence type="ECO:0000259" key="8">
    <source>
        <dbReference type="Pfam" id="PF01773"/>
    </source>
</evidence>
<dbReference type="InterPro" id="IPR002668">
    <property type="entry name" value="CNT_N_dom"/>
</dbReference>
<evidence type="ECO:0000313" key="12">
    <source>
        <dbReference type="EMBL" id="MCS4035533.1"/>
    </source>
</evidence>
<feature type="domain" description="Concentrative nucleoside transporter N-terminal" evidence="8">
    <location>
        <begin position="12"/>
        <end position="85"/>
    </location>
</feature>
<dbReference type="Pfam" id="PF07670">
    <property type="entry name" value="Gate"/>
    <property type="match status" value="1"/>
</dbReference>
<feature type="domain" description="Nucleoside transporter/FeoB GTPase Gate" evidence="10">
    <location>
        <begin position="95"/>
        <end position="194"/>
    </location>
</feature>
<dbReference type="GO" id="GO:0015293">
    <property type="term" value="F:symporter activity"/>
    <property type="evidence" value="ECO:0007669"/>
    <property type="project" value="TreeGrafter"/>
</dbReference>
<feature type="transmembrane region" description="Helical" evidence="7">
    <location>
        <begin position="94"/>
        <end position="115"/>
    </location>
</feature>
<name>A0A9X2PTJ9_9BACT</name>
<dbReference type="InterPro" id="IPR011657">
    <property type="entry name" value="CNT_C_dom"/>
</dbReference>
<dbReference type="GO" id="GO:0005886">
    <property type="term" value="C:plasma membrane"/>
    <property type="evidence" value="ECO:0007669"/>
    <property type="project" value="UniProtKB-SubCell"/>
</dbReference>
<dbReference type="RefSeq" id="WP_013061058.1">
    <property type="nucleotide sequence ID" value="NZ_CALTRV010000002.1"/>
</dbReference>
<sequence length="436" mass="45538">MSFPVALLRGLIGLVVFVGIAVLFSTNRKAINWRLVGAGIGLQLVFAFLVLKTGPGEMLFDTLATFFDTLLSFTYEGSEFIFGDLGNPDEGNNFAFQVLPTIIFFASLMGVLYHLRIVQPLVNGMGWVMQKTLRISGAESLAAAANVFIGQTEAPLAVKPYVEDMTRSEIMTLMTGGMATIAGGVLAAYIGFLGGDSPESRQLFAKHLLSASVMSAPAAIVMAKILVPETETPETQGGAEIQDTEEADNVIEAAANGASDGLRLALNVGAMLLAFLALIGTINAGFEWVGAPVVYGVELYNVNELVAQASGGRFDALSLEAVFGFLFAPLAWAMGVGAADILQFGTLLGEKVAVNEFVAYASLRDLQGALSERSMIIGTYALCGFANFSSIAIQIGGLGGIAPSRKSEIAALGLRAVLGGALASWLTATVAGVLVA</sequence>
<dbReference type="Proteomes" id="UP001155010">
    <property type="component" value="Unassembled WGS sequence"/>
</dbReference>
<comment type="subcellular location">
    <subcellularLocation>
        <location evidence="1">Cell membrane</location>
        <topology evidence="1">Multi-pass membrane protein</topology>
    </subcellularLocation>
</comment>
<evidence type="ECO:0000256" key="7">
    <source>
        <dbReference type="SAM" id="Phobius"/>
    </source>
</evidence>
<evidence type="ECO:0000256" key="4">
    <source>
        <dbReference type="ARBA" id="ARBA00022692"/>
    </source>
</evidence>
<dbReference type="Proteomes" id="UP001155144">
    <property type="component" value="Unassembled WGS sequence"/>
</dbReference>
<evidence type="ECO:0000259" key="10">
    <source>
        <dbReference type="Pfam" id="PF07670"/>
    </source>
</evidence>
<evidence type="ECO:0000256" key="6">
    <source>
        <dbReference type="ARBA" id="ARBA00023136"/>
    </source>
</evidence>
<comment type="similarity">
    <text evidence="2">Belongs to the concentrative nucleoside transporter (CNT) (TC 2.A.41) family.</text>
</comment>
<proteinExistence type="inferred from homology"/>
<dbReference type="EMBL" id="JANUBB010000003">
    <property type="protein sequence ID" value="MCS3950990.1"/>
    <property type="molecule type" value="Genomic_DNA"/>
</dbReference>
<keyword evidence="4 7" id="KW-0812">Transmembrane</keyword>
<evidence type="ECO:0000259" key="9">
    <source>
        <dbReference type="Pfam" id="PF07662"/>
    </source>
</evidence>
<feature type="transmembrane region" description="Helical" evidence="7">
    <location>
        <begin position="170"/>
        <end position="192"/>
    </location>
</feature>
<feature type="transmembrane region" description="Helical" evidence="7">
    <location>
        <begin position="204"/>
        <end position="227"/>
    </location>
</feature>
<gene>
    <name evidence="13" type="ORF">GGP45_002049</name>
    <name evidence="11" type="ORF">GGP83_000931</name>
    <name evidence="12" type="ORF">GGQ01_000581</name>
</gene>
<protein>
    <submittedName>
        <fullName evidence="11">CNT family concentrative nucleoside transporter</fullName>
    </submittedName>
</protein>
<dbReference type="GO" id="GO:0005337">
    <property type="term" value="F:nucleoside transmembrane transporter activity"/>
    <property type="evidence" value="ECO:0007669"/>
    <property type="project" value="InterPro"/>
</dbReference>
<dbReference type="Pfam" id="PF07662">
    <property type="entry name" value="Nucleos_tra2_C"/>
    <property type="match status" value="1"/>
</dbReference>